<dbReference type="SUPFAM" id="SSF53933">
    <property type="entry name" value="Microbial ribonucleases"/>
    <property type="match status" value="1"/>
</dbReference>
<dbReference type="InterPro" id="IPR053753">
    <property type="entry name" value="RNase_N1/T1-like_sf"/>
</dbReference>
<dbReference type="GO" id="GO:0003723">
    <property type="term" value="F:RNA binding"/>
    <property type="evidence" value="ECO:0007669"/>
    <property type="project" value="InterPro"/>
</dbReference>
<dbReference type="Gene3D" id="3.40.20.20">
    <property type="match status" value="2"/>
</dbReference>
<evidence type="ECO:0000259" key="8">
    <source>
        <dbReference type="Pfam" id="PF04830"/>
    </source>
</evidence>
<dbReference type="AlphaFoldDB" id="A0A066UBZ4"/>
<dbReference type="GO" id="GO:0016787">
    <property type="term" value="F:hydrolase activity"/>
    <property type="evidence" value="ECO:0007669"/>
    <property type="project" value="UniProtKB-KW"/>
</dbReference>
<evidence type="ECO:0000259" key="7">
    <source>
        <dbReference type="Pfam" id="PF04829"/>
    </source>
</evidence>
<keyword evidence="4" id="KW-0378">Hydrolase</keyword>
<feature type="domain" description="DUF637" evidence="8">
    <location>
        <begin position="49"/>
        <end position="210"/>
    </location>
</feature>
<feature type="domain" description="VENN motif-containing" evidence="7">
    <location>
        <begin position="224"/>
        <end position="271"/>
    </location>
</feature>
<dbReference type="InterPro" id="IPR016191">
    <property type="entry name" value="Ribonuclease/ribotoxin"/>
</dbReference>
<evidence type="ECO:0000256" key="1">
    <source>
        <dbReference type="ARBA" id="ARBA00004219"/>
    </source>
</evidence>
<dbReference type="Pfam" id="PF04830">
    <property type="entry name" value="DUF637"/>
    <property type="match status" value="1"/>
</dbReference>
<gene>
    <name evidence="9" type="ORF">MBO_06129</name>
</gene>
<evidence type="ECO:0000256" key="6">
    <source>
        <dbReference type="ARBA" id="ARBA00023026"/>
    </source>
</evidence>
<evidence type="ECO:0000256" key="3">
    <source>
        <dbReference type="ARBA" id="ARBA00022722"/>
    </source>
</evidence>
<dbReference type="EMBL" id="AOMT01000024">
    <property type="protein sequence ID" value="KDN24946.1"/>
    <property type="molecule type" value="Genomic_DNA"/>
</dbReference>
<dbReference type="GO" id="GO:0090729">
    <property type="term" value="F:toxin activity"/>
    <property type="evidence" value="ECO:0007669"/>
    <property type="project" value="UniProtKB-KW"/>
</dbReference>
<dbReference type="Proteomes" id="UP000035860">
    <property type="component" value="Unassembled WGS sequence"/>
</dbReference>
<keyword evidence="3" id="KW-0540">Nuclease</keyword>
<dbReference type="InterPro" id="IPR006915">
    <property type="entry name" value="DUF637_hemagglutn_put"/>
</dbReference>
<proteinExistence type="predicted"/>
<comment type="subcellular location">
    <subcellularLocation>
        <location evidence="1">Target cell</location>
        <location evidence="1">Target cell cytoplasm</location>
    </subcellularLocation>
</comment>
<evidence type="ECO:0000313" key="10">
    <source>
        <dbReference type="Proteomes" id="UP000035860"/>
    </source>
</evidence>
<comment type="caution">
    <text evidence="9">The sequence shown here is derived from an EMBL/GenBank/DDBJ whole genome shotgun (WGS) entry which is preliminary data.</text>
</comment>
<keyword evidence="10" id="KW-1185">Reference proteome</keyword>
<dbReference type="InterPro" id="IPR006914">
    <property type="entry name" value="VENN_dom"/>
</dbReference>
<protein>
    <submittedName>
        <fullName evidence="9">FHA-like protein</fullName>
    </submittedName>
</protein>
<organism evidence="9 10">
    <name type="scientific">Moraxella bovoculi 237</name>
    <dbReference type="NCBI Taxonomy" id="743974"/>
    <lineage>
        <taxon>Bacteria</taxon>
        <taxon>Pseudomonadati</taxon>
        <taxon>Pseudomonadota</taxon>
        <taxon>Gammaproteobacteria</taxon>
        <taxon>Moraxellales</taxon>
        <taxon>Moraxellaceae</taxon>
        <taxon>Moraxella</taxon>
    </lineage>
</organism>
<name>A0A066UBZ4_9GAMM</name>
<reference evidence="9 10" key="1">
    <citation type="journal article" date="2014" name="Genome Announc.">
        <title>Draft Genome Sequence of Moraxella bovoculi Strain 237T (ATCC BAA-1259T) Isolated from a Calf with Infectious Bovine Keratoconjunctivitis.</title>
        <authorList>
            <person name="Calcutt M.J."/>
            <person name="Foecking M.F."/>
            <person name="Martin N.T."/>
            <person name="Mhlanga-Mutangadura T."/>
            <person name="Reilly T.J."/>
        </authorList>
    </citation>
    <scope>NUCLEOTIDE SEQUENCE [LARGE SCALE GENOMIC DNA]</scope>
    <source>
        <strain evidence="9 10">237</strain>
    </source>
</reference>
<evidence type="ECO:0000313" key="9">
    <source>
        <dbReference type="EMBL" id="KDN24946.1"/>
    </source>
</evidence>
<keyword evidence="6" id="KW-0843">Virulence</keyword>
<keyword evidence="5" id="KW-1266">Target cell cytoplasm</keyword>
<sequence>MTPAGAAIVAIAVAYATGGLGSELSASIVSSATNAGIAASTAGTLGAMSSAAFGSLVSTASISLINNQGDIKATLKELGSKQNIKQLTFAIASAGIGSKINQTLSKSLGVGDIANSHNFSHKISKGIANATSTALLESAIYGTSLEKSLIKNLRGEVANAVASEIFTDYVKPLDKDTLIDNITHKLAAGLTGCLSAKAAGNRCEAGSIGAIIGEMVGDYQVDDPNTLTQAQKDKLISQAKLIAGIAAAYAGEDVNVAAGVAAEAVQNNALTQQNFNKLYNLYEKIQGRGKNILGQYKMTLAEAEELTNLVILDQVGNQLIDKYRQNPSSLSHSELMALGDILNYYYAGGSSLSHIQSMLTNHTGSTLKPNDYLFNRGTGGEHEKMFWNAATQRNINKQVSDVASLGGDAVFAAPGKVMNVVRIATGSTMIASGIQSVKQGKTGQGSFQVVAGTLMFVPIGKKAVPTNQLSLSGTVSHVNGYATSSYSGMRLNLDLRTTEAANSLIESLRSNGRLPSHYITKIEAGKDGWQTGKALNSTNPGKQIGGDVFWNTPSVVPNAPRRIWYEADVGLKNTISRSKQPGTRLLYSNDGLLYITTDHYQSVTFIGRWK</sequence>
<dbReference type="Pfam" id="PF04829">
    <property type="entry name" value="PT-VENN"/>
    <property type="match status" value="1"/>
</dbReference>
<keyword evidence="2" id="KW-0800">Toxin</keyword>
<evidence type="ECO:0000256" key="2">
    <source>
        <dbReference type="ARBA" id="ARBA00022656"/>
    </source>
</evidence>
<evidence type="ECO:0000256" key="4">
    <source>
        <dbReference type="ARBA" id="ARBA00022801"/>
    </source>
</evidence>
<dbReference type="GO" id="GO:0004540">
    <property type="term" value="F:RNA nuclease activity"/>
    <property type="evidence" value="ECO:0007669"/>
    <property type="project" value="InterPro"/>
</dbReference>
<accession>A0A066UBZ4</accession>
<dbReference type="eggNOG" id="COG3210">
    <property type="taxonomic scope" value="Bacteria"/>
</dbReference>
<evidence type="ECO:0000256" key="5">
    <source>
        <dbReference type="ARBA" id="ARBA00022913"/>
    </source>
</evidence>